<evidence type="ECO:0000256" key="5">
    <source>
        <dbReference type="SAM" id="Phobius"/>
    </source>
</evidence>
<evidence type="ECO:0000313" key="7">
    <source>
        <dbReference type="EMBL" id="ASU81975.1"/>
    </source>
</evidence>
<feature type="transmembrane region" description="Helical" evidence="5">
    <location>
        <begin position="174"/>
        <end position="194"/>
    </location>
</feature>
<feature type="transmembrane region" description="Helical" evidence="5">
    <location>
        <begin position="144"/>
        <end position="168"/>
    </location>
</feature>
<protein>
    <submittedName>
        <fullName evidence="7">ABC transporter permease</fullName>
    </submittedName>
</protein>
<dbReference type="OrthoDB" id="9786643at2"/>
<gene>
    <name evidence="7" type="ORF">CDO52_03525</name>
</gene>
<keyword evidence="2 5" id="KW-0812">Transmembrane</keyword>
<reference evidence="7 8" key="1">
    <citation type="submission" date="2017-08" db="EMBL/GenBank/DDBJ databases">
        <title>The complete genome sequence of Nocardiopsis gilva YIM 90087.</title>
        <authorList>
            <person name="Yin M."/>
            <person name="Tang S."/>
        </authorList>
    </citation>
    <scope>NUCLEOTIDE SEQUENCE [LARGE SCALE GENOMIC DNA]</scope>
    <source>
        <strain evidence="7 8">YIM 90087</strain>
    </source>
</reference>
<organism evidence="7 8">
    <name type="scientific">Nocardiopsis gilva YIM 90087</name>
    <dbReference type="NCBI Taxonomy" id="1235441"/>
    <lineage>
        <taxon>Bacteria</taxon>
        <taxon>Bacillati</taxon>
        <taxon>Actinomycetota</taxon>
        <taxon>Actinomycetes</taxon>
        <taxon>Streptosporangiales</taxon>
        <taxon>Nocardiopsidaceae</taxon>
        <taxon>Nocardiopsis</taxon>
    </lineage>
</organism>
<dbReference type="InterPro" id="IPR047817">
    <property type="entry name" value="ABC2_TM_bact-type"/>
</dbReference>
<evidence type="ECO:0000313" key="8">
    <source>
        <dbReference type="Proteomes" id="UP000215005"/>
    </source>
</evidence>
<dbReference type="AlphaFoldDB" id="A0A223S1G2"/>
<dbReference type="EMBL" id="CP022753">
    <property type="protein sequence ID" value="ASU81975.1"/>
    <property type="molecule type" value="Genomic_DNA"/>
</dbReference>
<evidence type="ECO:0000256" key="3">
    <source>
        <dbReference type="ARBA" id="ARBA00022989"/>
    </source>
</evidence>
<dbReference type="PROSITE" id="PS51012">
    <property type="entry name" value="ABC_TM2"/>
    <property type="match status" value="1"/>
</dbReference>
<dbReference type="RefSeq" id="WP_017621448.1">
    <property type="nucleotide sequence ID" value="NZ_ANBG01000421.1"/>
</dbReference>
<evidence type="ECO:0000259" key="6">
    <source>
        <dbReference type="PROSITE" id="PS51012"/>
    </source>
</evidence>
<dbReference type="GO" id="GO:0140359">
    <property type="term" value="F:ABC-type transporter activity"/>
    <property type="evidence" value="ECO:0007669"/>
    <property type="project" value="InterPro"/>
</dbReference>
<dbReference type="InterPro" id="IPR051784">
    <property type="entry name" value="Nod_factor_ABC_transporter"/>
</dbReference>
<feature type="transmembrane region" description="Helical" evidence="5">
    <location>
        <begin position="30"/>
        <end position="49"/>
    </location>
</feature>
<evidence type="ECO:0000256" key="2">
    <source>
        <dbReference type="ARBA" id="ARBA00022692"/>
    </source>
</evidence>
<dbReference type="Proteomes" id="UP000215005">
    <property type="component" value="Chromosome"/>
</dbReference>
<dbReference type="PANTHER" id="PTHR43229:SF6">
    <property type="entry name" value="ABC-TYPE MULTIDRUG TRANSPORT SYSTEM, PERMEASE COMPONENT"/>
    <property type="match status" value="1"/>
</dbReference>
<keyword evidence="3 5" id="KW-1133">Transmembrane helix</keyword>
<feature type="transmembrane region" description="Helical" evidence="5">
    <location>
        <begin position="61"/>
        <end position="84"/>
    </location>
</feature>
<evidence type="ECO:0000256" key="4">
    <source>
        <dbReference type="ARBA" id="ARBA00023136"/>
    </source>
</evidence>
<dbReference type="Pfam" id="PF12698">
    <property type="entry name" value="ABC2_membrane_3"/>
    <property type="match status" value="1"/>
</dbReference>
<evidence type="ECO:0000256" key="1">
    <source>
        <dbReference type="ARBA" id="ARBA00004141"/>
    </source>
</evidence>
<dbReference type="GO" id="GO:0016020">
    <property type="term" value="C:membrane"/>
    <property type="evidence" value="ECO:0007669"/>
    <property type="project" value="UniProtKB-SubCell"/>
</dbReference>
<comment type="subcellular location">
    <subcellularLocation>
        <location evidence="1">Membrane</location>
        <topology evidence="1">Multi-pass membrane protein</topology>
    </subcellularLocation>
</comment>
<proteinExistence type="predicted"/>
<keyword evidence="8" id="KW-1185">Reference proteome</keyword>
<accession>A0A223S1G2</accession>
<feature type="transmembrane region" description="Helical" evidence="5">
    <location>
        <begin position="104"/>
        <end position="132"/>
    </location>
</feature>
<feature type="domain" description="ABC transmembrane type-2" evidence="6">
    <location>
        <begin position="27"/>
        <end position="264"/>
    </location>
</feature>
<dbReference type="InterPro" id="IPR013525">
    <property type="entry name" value="ABC2_TM"/>
</dbReference>
<keyword evidence="4 5" id="KW-0472">Membrane</keyword>
<dbReference type="PANTHER" id="PTHR43229">
    <property type="entry name" value="NODULATION PROTEIN J"/>
    <property type="match status" value="1"/>
</dbReference>
<sequence length="285" mass="30492">MTTATINAVKAGLSRGWIEYRQSFGSLQDLFGYFGSTAIFLVIGIALGGEQMDDTGIAVGAMTMTGGIAFLMTMAGMTTVAQVLATEREDGTLLRAKALPKGMIGYFIGKSVHILLVTTTSLVFMLVVATLLIDGFSVDGPGDVLTLVWVFVLGLLATAPIGAVIGSLVTNPRLAMGIIMLPVMGMVMISGTFFPIDFMPQWLQGIAQVLPQYWIALGVRSVFLPDSMLSVEIGESWRHLETAGVLGAWAIVGLIVAPFVLRRMARRESGARVQAAREKAIQRAY</sequence>
<feature type="transmembrane region" description="Helical" evidence="5">
    <location>
        <begin position="243"/>
        <end position="261"/>
    </location>
</feature>
<dbReference type="KEGG" id="ngv:CDO52_03525"/>
<name>A0A223S1G2_9ACTN</name>